<dbReference type="EMBL" id="SMOL01000695">
    <property type="protein sequence ID" value="KAB2603410.1"/>
    <property type="molecule type" value="Genomic_DNA"/>
</dbReference>
<keyword evidence="2" id="KW-1185">Reference proteome</keyword>
<dbReference type="Proteomes" id="UP000327157">
    <property type="component" value="Chromosome 10"/>
</dbReference>
<reference evidence="1 2" key="3">
    <citation type="submission" date="2019-11" db="EMBL/GenBank/DDBJ databases">
        <title>A de novo genome assembly of a pear dwarfing rootstock.</title>
        <authorList>
            <person name="Wang F."/>
            <person name="Wang J."/>
            <person name="Li S."/>
            <person name="Zhang Y."/>
            <person name="Fang M."/>
            <person name="Ma L."/>
            <person name="Zhao Y."/>
            <person name="Jiang S."/>
        </authorList>
    </citation>
    <scope>NUCLEOTIDE SEQUENCE [LARGE SCALE GENOMIC DNA]</scope>
    <source>
        <strain evidence="1">S2</strain>
        <tissue evidence="1">Leaf</tissue>
    </source>
</reference>
<accession>A0A5N5FQ03</accession>
<organism evidence="1 2">
    <name type="scientific">Pyrus ussuriensis x Pyrus communis</name>
    <dbReference type="NCBI Taxonomy" id="2448454"/>
    <lineage>
        <taxon>Eukaryota</taxon>
        <taxon>Viridiplantae</taxon>
        <taxon>Streptophyta</taxon>
        <taxon>Embryophyta</taxon>
        <taxon>Tracheophyta</taxon>
        <taxon>Spermatophyta</taxon>
        <taxon>Magnoliopsida</taxon>
        <taxon>eudicotyledons</taxon>
        <taxon>Gunneridae</taxon>
        <taxon>Pentapetalae</taxon>
        <taxon>rosids</taxon>
        <taxon>fabids</taxon>
        <taxon>Rosales</taxon>
        <taxon>Rosaceae</taxon>
        <taxon>Amygdaloideae</taxon>
        <taxon>Maleae</taxon>
        <taxon>Pyrus</taxon>
    </lineage>
</organism>
<gene>
    <name evidence="1" type="ORF">D8674_004415</name>
</gene>
<proteinExistence type="predicted"/>
<protein>
    <submittedName>
        <fullName evidence="1">Ferredoxin-dependent glutamate synthase</fullName>
    </submittedName>
</protein>
<evidence type="ECO:0000313" key="1">
    <source>
        <dbReference type="EMBL" id="KAB2603410.1"/>
    </source>
</evidence>
<reference evidence="1 2" key="1">
    <citation type="submission" date="2019-09" db="EMBL/GenBank/DDBJ databases">
        <authorList>
            <person name="Ou C."/>
        </authorList>
    </citation>
    <scope>NUCLEOTIDE SEQUENCE [LARGE SCALE GENOMIC DNA]</scope>
    <source>
        <strain evidence="1">S2</strain>
        <tissue evidence="1">Leaf</tissue>
    </source>
</reference>
<reference evidence="2" key="2">
    <citation type="submission" date="2019-10" db="EMBL/GenBank/DDBJ databases">
        <title>A de novo genome assembly of a pear dwarfing rootstock.</title>
        <authorList>
            <person name="Wang F."/>
            <person name="Wang J."/>
            <person name="Li S."/>
            <person name="Zhang Y."/>
            <person name="Fang M."/>
            <person name="Ma L."/>
            <person name="Zhao Y."/>
            <person name="Jiang S."/>
        </authorList>
    </citation>
    <scope>NUCLEOTIDE SEQUENCE [LARGE SCALE GENOMIC DNA]</scope>
</reference>
<comment type="caution">
    <text evidence="1">The sequence shown here is derived from an EMBL/GenBank/DDBJ whole genome shotgun (WGS) entry which is preliminary data.</text>
</comment>
<sequence length="59" mass="6740">MVIPPIQPLHSKLFLDDFVGLYGKSKWTHRKFRAVLKRNNKSRLDPLSKPSSLPPASIL</sequence>
<evidence type="ECO:0000313" key="2">
    <source>
        <dbReference type="Proteomes" id="UP000327157"/>
    </source>
</evidence>
<name>A0A5N5FQ03_9ROSA</name>
<dbReference type="AlphaFoldDB" id="A0A5N5FQ03"/>